<keyword evidence="3" id="KW-1185">Reference proteome</keyword>
<proteinExistence type="predicted"/>
<evidence type="ECO:0000313" key="2">
    <source>
        <dbReference type="EMBL" id="MBC5581468.1"/>
    </source>
</evidence>
<feature type="domain" description="Aminoglycoside phosphotransferase" evidence="1">
    <location>
        <begin position="24"/>
        <end position="274"/>
    </location>
</feature>
<evidence type="ECO:0000313" key="3">
    <source>
        <dbReference type="Proteomes" id="UP000659630"/>
    </source>
</evidence>
<dbReference type="EMBL" id="JACONZ010000002">
    <property type="protein sequence ID" value="MBC5581468.1"/>
    <property type="molecule type" value="Genomic_DNA"/>
</dbReference>
<dbReference type="InterPro" id="IPR050249">
    <property type="entry name" value="Pseudomonas-type_ThrB"/>
</dbReference>
<comment type="caution">
    <text evidence="2">The sequence shown here is derived from an EMBL/GenBank/DDBJ whole genome shotgun (WGS) entry which is preliminary data.</text>
</comment>
<name>A0A923L1J3_9FIRM</name>
<dbReference type="PANTHER" id="PTHR21064">
    <property type="entry name" value="AMINOGLYCOSIDE PHOSPHOTRANSFERASE DOMAIN-CONTAINING PROTEIN-RELATED"/>
    <property type="match status" value="1"/>
</dbReference>
<dbReference type="InterPro" id="IPR002575">
    <property type="entry name" value="Aminoglycoside_PTrfase"/>
</dbReference>
<accession>A0A923L1J3</accession>
<dbReference type="AlphaFoldDB" id="A0A923L1J3"/>
<dbReference type="PANTHER" id="PTHR21064:SF5">
    <property type="entry name" value="SLR1880 PROTEIN"/>
    <property type="match status" value="1"/>
</dbReference>
<dbReference type="RefSeq" id="WP_186887817.1">
    <property type="nucleotide sequence ID" value="NZ_JACONZ010000002.1"/>
</dbReference>
<dbReference type="InterPro" id="IPR011009">
    <property type="entry name" value="Kinase-like_dom_sf"/>
</dbReference>
<dbReference type="Pfam" id="PF01636">
    <property type="entry name" value="APH"/>
    <property type="match status" value="1"/>
</dbReference>
<dbReference type="SUPFAM" id="SSF56112">
    <property type="entry name" value="Protein kinase-like (PK-like)"/>
    <property type="match status" value="1"/>
</dbReference>
<sequence>MSGQELRLEEALAAFEFEGAVQQAQRFGEGHINDTFAVTAEGGRRWILQRLNTAVFRQPQQVMENILGVTRHLRGKIAARGGDPERETLNLLLTRAGGPLFTDSEGGVWRCYRFIEGTVCLQAARSDEDFFNTGKTFGQFQQLLSDYPAQTLHETIPHFHDTPDRCRRFEAAVAEDRLGRAASAGPEIAFLRARREDCRVLADLLAGGKLPLRVTHNDTKLNNILIDAATGEGLCVIDLDTVMPGLSAHDYGDSIRFGASTAAEDEPDLSKVHFSLPLFEAYTRGYLASAGGALTELEKQTLPWGAKLMTLECGMRFLTDYLEGDTYFKTHRPGQNLDRTRTQLRLVEEMEQAWDEMARIIKKYS</sequence>
<protein>
    <submittedName>
        <fullName evidence="2">Aminoglycoside phosphotransferase family protein</fullName>
    </submittedName>
</protein>
<dbReference type="Proteomes" id="UP000659630">
    <property type="component" value="Unassembled WGS sequence"/>
</dbReference>
<reference evidence="2" key="1">
    <citation type="submission" date="2020-08" db="EMBL/GenBank/DDBJ databases">
        <title>Genome public.</title>
        <authorList>
            <person name="Liu C."/>
            <person name="Sun Q."/>
        </authorList>
    </citation>
    <scope>NUCLEOTIDE SEQUENCE</scope>
    <source>
        <strain evidence="2">BX8</strain>
    </source>
</reference>
<evidence type="ECO:0000259" key="1">
    <source>
        <dbReference type="Pfam" id="PF01636"/>
    </source>
</evidence>
<dbReference type="Gene3D" id="3.90.1200.10">
    <property type="match status" value="1"/>
</dbReference>
<organism evidence="2 3">
    <name type="scientific">Anaerofilum hominis</name>
    <dbReference type="NCBI Taxonomy" id="2763016"/>
    <lineage>
        <taxon>Bacteria</taxon>
        <taxon>Bacillati</taxon>
        <taxon>Bacillota</taxon>
        <taxon>Clostridia</taxon>
        <taxon>Eubacteriales</taxon>
        <taxon>Oscillospiraceae</taxon>
        <taxon>Anaerofilum</taxon>
    </lineage>
</organism>
<gene>
    <name evidence="2" type="ORF">H8S23_08080</name>
</gene>